<keyword evidence="3" id="KW-1185">Reference proteome</keyword>
<evidence type="ECO:0000313" key="3">
    <source>
        <dbReference type="Proteomes" id="UP000607281"/>
    </source>
</evidence>
<evidence type="ECO:0000313" key="2">
    <source>
        <dbReference type="EMBL" id="MBD2343785.1"/>
    </source>
</evidence>
<feature type="region of interest" description="Disordered" evidence="1">
    <location>
        <begin position="1"/>
        <end position="30"/>
    </location>
</feature>
<sequence length="323" mass="36544">MISRPRIPNRTARKETLDSSSASTQGMFEPRSFVVQAQREKNSQQPDIKTSLVQAERYGHHISKIPPTGCSASTVIQQQPNLMASDKRAEQYGHSTDVLVEPVPMAAIKAPVQLTKPKTLRREDDFLTEHQFQKNGKTNKKSYISMEENDRGSIIPANLTGNASIYDHIQGGIDQKAKSPFTSFSPGEHKGAKPYGKYEVEVNLDTLKKDADKLGVKVHDNSQIQKHIQEDIHKRTKHKVEGVIPHKDIDSYVQGQKLSKNKQKPLTNRLQALANTHRDQEVLVEGKIPSQYVRRIGLRMDEYSKLKQELAQKVEGRNKRLKN</sequence>
<dbReference type="RefSeq" id="WP_190406250.1">
    <property type="nucleotide sequence ID" value="NZ_JACJRF010000007.1"/>
</dbReference>
<comment type="caution">
    <text evidence="2">The sequence shown here is derived from an EMBL/GenBank/DDBJ whole genome shotgun (WGS) entry which is preliminary data.</text>
</comment>
<protein>
    <submittedName>
        <fullName evidence="2">Uncharacterized protein</fullName>
    </submittedName>
</protein>
<gene>
    <name evidence="2" type="ORF">H6G18_06445</name>
</gene>
<accession>A0ABR8CPQ5</accession>
<dbReference type="Proteomes" id="UP000607281">
    <property type="component" value="Unassembled WGS sequence"/>
</dbReference>
<name>A0ABR8CPQ5_9NOST</name>
<dbReference type="EMBL" id="JACJRF010000007">
    <property type="protein sequence ID" value="MBD2343785.1"/>
    <property type="molecule type" value="Genomic_DNA"/>
</dbReference>
<evidence type="ECO:0000256" key="1">
    <source>
        <dbReference type="SAM" id="MobiDB-lite"/>
    </source>
</evidence>
<reference evidence="2 3" key="1">
    <citation type="journal article" date="2020" name="ISME J.">
        <title>Comparative genomics reveals insights into cyanobacterial evolution and habitat adaptation.</title>
        <authorList>
            <person name="Chen M.Y."/>
            <person name="Teng W.K."/>
            <person name="Zhao L."/>
            <person name="Hu C.X."/>
            <person name="Zhou Y.K."/>
            <person name="Han B.P."/>
            <person name="Song L.R."/>
            <person name="Shu W.S."/>
        </authorList>
    </citation>
    <scope>NUCLEOTIDE SEQUENCE [LARGE SCALE GENOMIC DNA]</scope>
    <source>
        <strain evidence="2 3">FACHB-260</strain>
    </source>
</reference>
<organism evidence="2 3">
    <name type="scientific">Anabaena subtropica FACHB-260</name>
    <dbReference type="NCBI Taxonomy" id="2692884"/>
    <lineage>
        <taxon>Bacteria</taxon>
        <taxon>Bacillati</taxon>
        <taxon>Cyanobacteriota</taxon>
        <taxon>Cyanophyceae</taxon>
        <taxon>Nostocales</taxon>
        <taxon>Nostocaceae</taxon>
        <taxon>Anabaena</taxon>
    </lineage>
</organism>
<proteinExistence type="predicted"/>